<name>A0A8H4GPR6_9EURO</name>
<evidence type="ECO:0000313" key="3">
    <source>
        <dbReference type="Proteomes" id="UP000653565"/>
    </source>
</evidence>
<feature type="region of interest" description="Disordered" evidence="1">
    <location>
        <begin position="247"/>
        <end position="273"/>
    </location>
</feature>
<comment type="caution">
    <text evidence="2">The sequence shown here is derived from an EMBL/GenBank/DDBJ whole genome shotgun (WGS) entry which is preliminary data.</text>
</comment>
<proteinExistence type="predicted"/>
<keyword evidence="3" id="KW-1185">Reference proteome</keyword>
<accession>A0A8H4GPR6</accession>
<dbReference type="Proteomes" id="UP000653565">
    <property type="component" value="Unassembled WGS sequence"/>
</dbReference>
<dbReference type="AlphaFoldDB" id="A0A8H4GPR6"/>
<protein>
    <recommendedName>
        <fullName evidence="4">SRR1-like domain-containing protein</fullName>
    </recommendedName>
</protein>
<evidence type="ECO:0000256" key="1">
    <source>
        <dbReference type="SAM" id="MobiDB-lite"/>
    </source>
</evidence>
<reference evidence="2" key="1">
    <citation type="journal article" date="2020" name="bioRxiv">
        <title>Genomic and phenotypic heterogeneity of clinical isolates of the human pathogens Aspergillus fumigatus, Aspergillus lentulus and Aspergillus fumigatiaffinis.</title>
        <authorList>
            <person name="dos Santos R.A.C."/>
            <person name="Steenwyk J.L."/>
            <person name="Rivero-Menendez O."/>
            <person name="Mead M.E."/>
            <person name="Silva L.P."/>
            <person name="Bastos R.W."/>
            <person name="Alastruey-Izquierdo A."/>
            <person name="Goldman G.H."/>
            <person name="Rokas A."/>
        </authorList>
    </citation>
    <scope>NUCLEOTIDE SEQUENCE</scope>
    <source>
        <strain evidence="2">CNM-CM6805</strain>
    </source>
</reference>
<organism evidence="2 3">
    <name type="scientific">Aspergillus fumigatiaffinis</name>
    <dbReference type="NCBI Taxonomy" id="340414"/>
    <lineage>
        <taxon>Eukaryota</taxon>
        <taxon>Fungi</taxon>
        <taxon>Dikarya</taxon>
        <taxon>Ascomycota</taxon>
        <taxon>Pezizomycotina</taxon>
        <taxon>Eurotiomycetes</taxon>
        <taxon>Eurotiomycetidae</taxon>
        <taxon>Eurotiales</taxon>
        <taxon>Aspergillaceae</taxon>
        <taxon>Aspergillus</taxon>
        <taxon>Aspergillus subgen. Fumigati</taxon>
    </lineage>
</organism>
<feature type="compositionally biased region" description="Polar residues" evidence="1">
    <location>
        <begin position="247"/>
        <end position="268"/>
    </location>
</feature>
<sequence>MPHRQPSSLLPFSPPITWERWQEDSPLSPEAQREQIFTEFVALGVNGQQRGSRWSNLTPEERGLLDRVRQPAAERFREGVPWLRTCYGPSTDAAFSDIVSRLKRQLGRKVIILDDRALYNFGADWHRVFLRIPQLLAFQASAEEYHEDLQEALRGATESDEEGEDYSENEHDYTVYHWALVVGRIHIVDGTTLATEGRNAGKVHIVFYDECGRVVRSYRGEVAEASDITCVIAVNNILPNESLVLAGSSSKGGETSATPSLAPPSQGTSREEKQLLQETMTVGCDEFPFASSEEGDSSYYSGCDVRPGVPTDPPESVQQSHGSHAFDGLSISMQIGWVDTDLLQHLQLSNSSTQPVATLNMHAWSDPPLRDGKDADEWEPTESEAIANIDQWYQAGRPLFPRDSLQDVRDQLRKPLKNGDSIYVKAFDGSIYEWPVKTGDIKTGWEPDDDTGEEKRVQWVLTTPHISYRSFTGLKDLLAYGLSQAYCSVGIQHWMTRVGQEPEPEPLGDLNSGLEFLDTTLRGWEGSEPWRDIKSTLLSLNLNTKIAKVIGYSNTDRLVLEKSEVKVLEDPGGFLEMDDASLVFSCSPNICVKEIVADIARPSILIWCTVKEEDPEHALTDPDSPRVREMIRTCYDQFPFPEDHDDNFTCMTIYVKKQCQVP</sequence>
<dbReference type="PANTHER" id="PTHR42080">
    <property type="entry name" value="SRR1 DOMAIN-CONTAINING PROTEIN"/>
    <property type="match status" value="1"/>
</dbReference>
<dbReference type="EMBL" id="JAAAPX010000026">
    <property type="protein sequence ID" value="KAF4240457.1"/>
    <property type="molecule type" value="Genomic_DNA"/>
</dbReference>
<gene>
    <name evidence="2" type="ORF">CNMCM6805_004977</name>
</gene>
<evidence type="ECO:0008006" key="4">
    <source>
        <dbReference type="Google" id="ProtNLM"/>
    </source>
</evidence>
<evidence type="ECO:0000313" key="2">
    <source>
        <dbReference type="EMBL" id="KAF4240457.1"/>
    </source>
</evidence>
<dbReference type="OrthoDB" id="5230585at2759"/>
<reference evidence="2" key="2">
    <citation type="submission" date="2020-04" db="EMBL/GenBank/DDBJ databases">
        <authorList>
            <person name="Santos R.A.C."/>
            <person name="Steenwyk J.L."/>
            <person name="Rivero-Menendez O."/>
            <person name="Mead M.E."/>
            <person name="Silva L.P."/>
            <person name="Bastos R.W."/>
            <person name="Alastruey-Izquierdo A."/>
            <person name="Goldman G.H."/>
            <person name="Rokas A."/>
        </authorList>
    </citation>
    <scope>NUCLEOTIDE SEQUENCE</scope>
    <source>
        <strain evidence="2">CNM-CM6805</strain>
    </source>
</reference>
<dbReference type="PANTHER" id="PTHR42080:SF3">
    <property type="entry name" value="SRR1-LIKE DOMAIN-CONTAINING PROTEIN"/>
    <property type="match status" value="1"/>
</dbReference>